<dbReference type="InterPro" id="IPR038903">
    <property type="entry name" value="Allergen_Asp_f_4"/>
</dbReference>
<evidence type="ECO:0000313" key="2">
    <source>
        <dbReference type="Proteomes" id="UP001610335"/>
    </source>
</evidence>
<name>A0ABR4H8Y9_9EURO</name>
<protein>
    <submittedName>
        <fullName evidence="1">Uncharacterized protein</fullName>
    </submittedName>
</protein>
<proteinExistence type="predicted"/>
<dbReference type="Pfam" id="PF25312">
    <property type="entry name" value="Allergen_Asp_f_4"/>
    <property type="match status" value="1"/>
</dbReference>
<dbReference type="PANTHER" id="PTHR42039">
    <property type="entry name" value="PUTATIVE (AFU_ORTHOLOGUE AFUA_3G02940)-RELATED"/>
    <property type="match status" value="1"/>
</dbReference>
<reference evidence="1 2" key="1">
    <citation type="submission" date="2024-07" db="EMBL/GenBank/DDBJ databases">
        <title>Section-level genome sequencing and comparative genomics of Aspergillus sections Usti and Cavernicolus.</title>
        <authorList>
            <consortium name="Lawrence Berkeley National Laboratory"/>
            <person name="Nybo J.L."/>
            <person name="Vesth T.C."/>
            <person name="Theobald S."/>
            <person name="Frisvad J.C."/>
            <person name="Larsen T.O."/>
            <person name="Kjaerboelling I."/>
            <person name="Rothschild-Mancinelli K."/>
            <person name="Lyhne E.K."/>
            <person name="Kogle M.E."/>
            <person name="Barry K."/>
            <person name="Clum A."/>
            <person name="Na H."/>
            <person name="Ledsgaard L."/>
            <person name="Lin J."/>
            <person name="Lipzen A."/>
            <person name="Kuo A."/>
            <person name="Riley R."/>
            <person name="Mondo S."/>
            <person name="LaButti K."/>
            <person name="Haridas S."/>
            <person name="Pangalinan J."/>
            <person name="Salamov A.A."/>
            <person name="Simmons B.A."/>
            <person name="Magnuson J.K."/>
            <person name="Chen J."/>
            <person name="Drula E."/>
            <person name="Henrissat B."/>
            <person name="Wiebenga A."/>
            <person name="Lubbers R.J."/>
            <person name="Gomes A.C."/>
            <person name="Makela M.R."/>
            <person name="Stajich J."/>
            <person name="Grigoriev I.V."/>
            <person name="Mortensen U.H."/>
            <person name="De vries R.P."/>
            <person name="Baker S.E."/>
            <person name="Andersen M.R."/>
        </authorList>
    </citation>
    <scope>NUCLEOTIDE SEQUENCE [LARGE SCALE GENOMIC DNA]</scope>
    <source>
        <strain evidence="1 2">CBS 600.67</strain>
    </source>
</reference>
<dbReference type="Proteomes" id="UP001610335">
    <property type="component" value="Unassembled WGS sequence"/>
</dbReference>
<keyword evidence="2" id="KW-1185">Reference proteome</keyword>
<dbReference type="PANTHER" id="PTHR42039:SF2">
    <property type="entry name" value="ALLERGEN ASP F4 (AFU_ORTHOLOGUE AFUA_2G03830)-RELATED"/>
    <property type="match status" value="1"/>
</dbReference>
<accession>A0ABR4H8Y9</accession>
<organism evidence="1 2">
    <name type="scientific">Aspergillus cavernicola</name>
    <dbReference type="NCBI Taxonomy" id="176166"/>
    <lineage>
        <taxon>Eukaryota</taxon>
        <taxon>Fungi</taxon>
        <taxon>Dikarya</taxon>
        <taxon>Ascomycota</taxon>
        <taxon>Pezizomycotina</taxon>
        <taxon>Eurotiomycetes</taxon>
        <taxon>Eurotiomycetidae</taxon>
        <taxon>Eurotiales</taxon>
        <taxon>Aspergillaceae</taxon>
        <taxon>Aspergillus</taxon>
        <taxon>Aspergillus subgen. Nidulantes</taxon>
    </lineage>
</organism>
<comment type="caution">
    <text evidence="1">The sequence shown here is derived from an EMBL/GenBank/DDBJ whole genome shotgun (WGS) entry which is preliminary data.</text>
</comment>
<sequence length="117" mass="12434">MKTANRMLNPTEPKFVAFDDDSQGAWGAATGDKLPVDQSGGYSCTWGEFDFSNQGKDGWSGWDVSAIQAQSANQTVQGMEGTNFRNAYSSKEKGVDGIGGSQGPGAVRLITIIGYDE</sequence>
<evidence type="ECO:0000313" key="1">
    <source>
        <dbReference type="EMBL" id="KAL2811924.1"/>
    </source>
</evidence>
<dbReference type="EMBL" id="JBFXLS010000211">
    <property type="protein sequence ID" value="KAL2811924.1"/>
    <property type="molecule type" value="Genomic_DNA"/>
</dbReference>
<gene>
    <name evidence="1" type="ORF">BDW59DRAFT_167925</name>
</gene>